<sequence length="151" mass="17045">MTKTGLVTTALSIGLLGTLATSTITVHAATLHKGLPQAFVGKWKHHIDYQTVQGKTYEQAHLYQGTKHGFALSTTYNDPLYFPVRYNQYLGNHTYKIHMTAAYGGQHGIIFFHKYSPNKIGFKLSAHGKYMSYNSRKPVENYPYSWLGLDD</sequence>
<feature type="chain" id="PRO_5012125250" description="Extracellular protein" evidence="1">
    <location>
        <begin position="29"/>
        <end position="151"/>
    </location>
</feature>
<evidence type="ECO:0000313" key="2">
    <source>
        <dbReference type="EMBL" id="GAX01117.1"/>
    </source>
</evidence>
<gene>
    <name evidence="2" type="ORF">IWT126_01142</name>
</gene>
<keyword evidence="1" id="KW-0732">Signal</keyword>
<name>A0A1Z5IH69_9LACO</name>
<feature type="signal peptide" evidence="1">
    <location>
        <begin position="1"/>
        <end position="28"/>
    </location>
</feature>
<keyword evidence="3" id="KW-1185">Reference proteome</keyword>
<reference evidence="2 3" key="1">
    <citation type="submission" date="2015-11" db="EMBL/GenBank/DDBJ databases">
        <title>Draft genome sequences of new species of the genus Lactobacillus isolated from orchardgrass silage.</title>
        <authorList>
            <person name="Tohno M."/>
            <person name="Tanizawa Y."/>
            <person name="Arita M."/>
        </authorList>
    </citation>
    <scope>NUCLEOTIDE SEQUENCE [LARGE SCALE GENOMIC DNA]</scope>
    <source>
        <strain evidence="2 3">IWT126</strain>
    </source>
</reference>
<evidence type="ECO:0008006" key="4">
    <source>
        <dbReference type="Google" id="ProtNLM"/>
    </source>
</evidence>
<dbReference type="Proteomes" id="UP000198402">
    <property type="component" value="Unassembled WGS sequence"/>
</dbReference>
<proteinExistence type="predicted"/>
<accession>A0A1Z5IH69</accession>
<organism evidence="2 3">
    <name type="scientific">Secundilactobacillus silagei JCM 19001</name>
    <dbReference type="NCBI Taxonomy" id="1302250"/>
    <lineage>
        <taxon>Bacteria</taxon>
        <taxon>Bacillati</taxon>
        <taxon>Bacillota</taxon>
        <taxon>Bacilli</taxon>
        <taxon>Lactobacillales</taxon>
        <taxon>Lactobacillaceae</taxon>
        <taxon>Secundilactobacillus</taxon>
    </lineage>
</organism>
<evidence type="ECO:0000256" key="1">
    <source>
        <dbReference type="SAM" id="SignalP"/>
    </source>
</evidence>
<evidence type="ECO:0000313" key="3">
    <source>
        <dbReference type="Proteomes" id="UP000198402"/>
    </source>
</evidence>
<dbReference type="EMBL" id="BCMG01000005">
    <property type="protein sequence ID" value="GAX01117.1"/>
    <property type="molecule type" value="Genomic_DNA"/>
</dbReference>
<dbReference type="RefSeq" id="WP_089136578.1">
    <property type="nucleotide sequence ID" value="NZ_BCMG01000005.1"/>
</dbReference>
<comment type="caution">
    <text evidence="2">The sequence shown here is derived from an EMBL/GenBank/DDBJ whole genome shotgun (WGS) entry which is preliminary data.</text>
</comment>
<protein>
    <recommendedName>
        <fullName evidence="4">Extracellular protein</fullName>
    </recommendedName>
</protein>
<dbReference type="AlphaFoldDB" id="A0A1Z5IH69"/>